<dbReference type="Proteomes" id="UP000789901">
    <property type="component" value="Unassembled WGS sequence"/>
</dbReference>
<evidence type="ECO:0000313" key="2">
    <source>
        <dbReference type="EMBL" id="CAG8473005.1"/>
    </source>
</evidence>
<feature type="compositionally biased region" description="Basic and acidic residues" evidence="1">
    <location>
        <begin position="171"/>
        <end position="199"/>
    </location>
</feature>
<name>A0ABM8VXQ8_GIGMA</name>
<proteinExistence type="predicted"/>
<evidence type="ECO:0000313" key="3">
    <source>
        <dbReference type="Proteomes" id="UP000789901"/>
    </source>
</evidence>
<comment type="caution">
    <text evidence="2">The sequence shown here is derived from an EMBL/GenBank/DDBJ whole genome shotgun (WGS) entry which is preliminary data.</text>
</comment>
<accession>A0ABM8VXQ8</accession>
<gene>
    <name evidence="2" type="ORF">GMARGA_LOCUS868</name>
</gene>
<sequence>MEHCTFKKQLRSKKCALQNNWLKKAEEANKFWLEVPLESIMGKKHHVQKLVIKKGANGKKYDKKVQESMFSIMKQEKIQARLEIIRGVISIERVRKAIDLTAKKRSHKHDTSSSIAKDNKRKPQTVEEISDLKLSKKQKGKEKQIIQLEMNSVDPQPEQRIHKVKRRVNKKNQDPLREGSEMGKRKKDKKEETKAEIAKKHVKTLKAI</sequence>
<dbReference type="EMBL" id="CAJVQB010000178">
    <property type="protein sequence ID" value="CAG8473005.1"/>
    <property type="molecule type" value="Genomic_DNA"/>
</dbReference>
<organism evidence="2 3">
    <name type="scientific">Gigaspora margarita</name>
    <dbReference type="NCBI Taxonomy" id="4874"/>
    <lineage>
        <taxon>Eukaryota</taxon>
        <taxon>Fungi</taxon>
        <taxon>Fungi incertae sedis</taxon>
        <taxon>Mucoromycota</taxon>
        <taxon>Glomeromycotina</taxon>
        <taxon>Glomeromycetes</taxon>
        <taxon>Diversisporales</taxon>
        <taxon>Gigasporaceae</taxon>
        <taxon>Gigaspora</taxon>
    </lineage>
</organism>
<feature type="region of interest" description="Disordered" evidence="1">
    <location>
        <begin position="148"/>
        <end position="208"/>
    </location>
</feature>
<keyword evidence="3" id="KW-1185">Reference proteome</keyword>
<evidence type="ECO:0000256" key="1">
    <source>
        <dbReference type="SAM" id="MobiDB-lite"/>
    </source>
</evidence>
<reference evidence="2 3" key="1">
    <citation type="submission" date="2021-06" db="EMBL/GenBank/DDBJ databases">
        <authorList>
            <person name="Kallberg Y."/>
            <person name="Tangrot J."/>
            <person name="Rosling A."/>
        </authorList>
    </citation>
    <scope>NUCLEOTIDE SEQUENCE [LARGE SCALE GENOMIC DNA]</scope>
    <source>
        <strain evidence="2 3">120-4 pot B 10/14</strain>
    </source>
</reference>
<feature type="region of interest" description="Disordered" evidence="1">
    <location>
        <begin position="103"/>
        <end position="128"/>
    </location>
</feature>
<protein>
    <submittedName>
        <fullName evidence="2">13378_t:CDS:1</fullName>
    </submittedName>
</protein>